<evidence type="ECO:0000313" key="2">
    <source>
        <dbReference type="EMBL" id="GMH68401.1"/>
    </source>
</evidence>
<dbReference type="Proteomes" id="UP001165122">
    <property type="component" value="Unassembled WGS sequence"/>
</dbReference>
<dbReference type="InterPro" id="IPR011990">
    <property type="entry name" value="TPR-like_helical_dom_sf"/>
</dbReference>
<dbReference type="Gene3D" id="1.25.40.10">
    <property type="entry name" value="Tetratricopeptide repeat domain"/>
    <property type="match status" value="1"/>
</dbReference>
<evidence type="ECO:0000256" key="1">
    <source>
        <dbReference type="SAM" id="MobiDB-lite"/>
    </source>
</evidence>
<accession>A0A9W7AD25</accession>
<name>A0A9W7AD25_9STRA</name>
<comment type="caution">
    <text evidence="2">The sequence shown here is derived from an EMBL/GenBank/DDBJ whole genome shotgun (WGS) entry which is preliminary data.</text>
</comment>
<reference evidence="3" key="1">
    <citation type="journal article" date="2023" name="Commun. Biol.">
        <title>Genome analysis of Parmales, the sister group of diatoms, reveals the evolutionary specialization of diatoms from phago-mixotrophs to photoautotrophs.</title>
        <authorList>
            <person name="Ban H."/>
            <person name="Sato S."/>
            <person name="Yoshikawa S."/>
            <person name="Yamada K."/>
            <person name="Nakamura Y."/>
            <person name="Ichinomiya M."/>
            <person name="Sato N."/>
            <person name="Blanc-Mathieu R."/>
            <person name="Endo H."/>
            <person name="Kuwata A."/>
            <person name="Ogata H."/>
        </authorList>
    </citation>
    <scope>NUCLEOTIDE SEQUENCE [LARGE SCALE GENOMIC DNA]</scope>
    <source>
        <strain evidence="3">NIES 3700</strain>
    </source>
</reference>
<evidence type="ECO:0000313" key="3">
    <source>
        <dbReference type="Proteomes" id="UP001165122"/>
    </source>
</evidence>
<organism evidence="2 3">
    <name type="scientific">Triparma laevis f. longispina</name>
    <dbReference type="NCBI Taxonomy" id="1714387"/>
    <lineage>
        <taxon>Eukaryota</taxon>
        <taxon>Sar</taxon>
        <taxon>Stramenopiles</taxon>
        <taxon>Ochrophyta</taxon>
        <taxon>Bolidophyceae</taxon>
        <taxon>Parmales</taxon>
        <taxon>Triparmaceae</taxon>
        <taxon>Triparma</taxon>
    </lineage>
</organism>
<protein>
    <submittedName>
        <fullName evidence="2">Uncharacterized protein</fullName>
    </submittedName>
</protein>
<dbReference type="AlphaFoldDB" id="A0A9W7AD25"/>
<keyword evidence="3" id="KW-1185">Reference proteome</keyword>
<feature type="region of interest" description="Disordered" evidence="1">
    <location>
        <begin position="13"/>
        <end position="36"/>
    </location>
</feature>
<sequence>MDRRILEVLVLAMPPGGGEEKRKRGKKKQKKQKADPRKLGILDACLELAKGFNQVGDLDDARRYYKRAKEGYEEQLGPDD</sequence>
<dbReference type="EMBL" id="BRXW01000592">
    <property type="protein sequence ID" value="GMH68401.1"/>
    <property type="molecule type" value="Genomic_DNA"/>
</dbReference>
<dbReference type="OrthoDB" id="1658288at2759"/>
<gene>
    <name evidence="2" type="ORF">TrLO_g15096</name>
</gene>
<proteinExistence type="predicted"/>